<dbReference type="GO" id="GO:0005829">
    <property type="term" value="C:cytosol"/>
    <property type="evidence" value="ECO:0007669"/>
    <property type="project" value="TreeGrafter"/>
</dbReference>
<dbReference type="Gene3D" id="3.40.50.300">
    <property type="entry name" value="P-loop containing nucleotide triphosphate hydrolases"/>
    <property type="match status" value="2"/>
</dbReference>
<dbReference type="AlphaFoldDB" id="A0A1Z1MNS1"/>
<evidence type="ECO:0000259" key="11">
    <source>
        <dbReference type="PROSITE" id="PS51199"/>
    </source>
</evidence>
<keyword evidence="12" id="KW-0150">Chloroplast</keyword>
<evidence type="ECO:0000256" key="1">
    <source>
        <dbReference type="ARBA" id="ARBA00008428"/>
    </source>
</evidence>
<dbReference type="EC" id="5.6.2.3" evidence="9"/>
<keyword evidence="6" id="KW-0067">ATP-binding</keyword>
<keyword evidence="2" id="KW-0235">DNA replication</keyword>
<organism evidence="12">
    <name type="scientific">Lophocladia kuetzingii</name>
    <dbReference type="NCBI Taxonomy" id="675577"/>
    <lineage>
        <taxon>Eukaryota</taxon>
        <taxon>Rhodophyta</taxon>
        <taxon>Florideophyceae</taxon>
        <taxon>Rhodymeniophycidae</taxon>
        <taxon>Ceramiales</taxon>
        <taxon>Rhodomelaceae</taxon>
        <taxon>Lophothalieae</taxon>
        <taxon>Lophocladia</taxon>
    </lineage>
</organism>
<dbReference type="EMBL" id="MF101448">
    <property type="protein sequence ID" value="ARW67740.1"/>
    <property type="molecule type" value="Genomic_DNA"/>
</dbReference>
<evidence type="ECO:0000256" key="5">
    <source>
        <dbReference type="ARBA" id="ARBA00022806"/>
    </source>
</evidence>
<evidence type="ECO:0000256" key="6">
    <source>
        <dbReference type="ARBA" id="ARBA00022840"/>
    </source>
</evidence>
<keyword evidence="12" id="KW-0934">Plastid</keyword>
<dbReference type="PROSITE" id="PS51199">
    <property type="entry name" value="SF4_HELICASE"/>
    <property type="match status" value="1"/>
</dbReference>
<dbReference type="Gene3D" id="1.10.860.10">
    <property type="entry name" value="DNAb Helicase, Chain A"/>
    <property type="match status" value="1"/>
</dbReference>
<evidence type="ECO:0000256" key="4">
    <source>
        <dbReference type="ARBA" id="ARBA00022801"/>
    </source>
</evidence>
<dbReference type="GO" id="GO:0006260">
    <property type="term" value="P:DNA replication"/>
    <property type="evidence" value="ECO:0007669"/>
    <property type="project" value="UniProtKB-KW"/>
</dbReference>
<dbReference type="Pfam" id="PF00772">
    <property type="entry name" value="DnaB"/>
    <property type="match status" value="1"/>
</dbReference>
<keyword evidence="5 12" id="KW-0347">Helicase</keyword>
<sequence length="597" mass="70461">MNELNYNIFLPQNYIAEEILLGILLIYPKTISYIIDKIKKEYFFLESHQIFYINIIEIYNHNKENNIIELFHKLNKNQLLHKIGGYSKILKMMKQSQIFILSSDIDYYIIKLVQILHDKYIKRLIIQYGYQIIKLANNSNINNFYLYNKILSYLKLTEIENNYNNNLINLRDLISIKISEIKYQNILVKNTFLNNGLKSGLKDLDNIISNLPNGNLIIIAGRPSIGKTSLAINIAYNIFFNENISISIFSLEMSSKEILHKFISIALKTYIQPTSIHKLNHKQWKSLQIICNKLLENNIYINDEQNININYIEKTAKSLKKKNEKISLIIIDYLQLIELNEQSIYNRSQELGYITRKLKLLAQILNLPIIVLSQLNRNIEIRSNKEPVLSDLRESGCLNQLINVDLKINKNSNLHNAIHIRNITYYLYKLTNKKNLIQRKIYFFQQYTFNCHNKNQFVSLTHNHKYLLGCKWIKTSKITSHTTIDIKNNKQYIKKIYFEKIQFNNYSSVYDINQGNFFYIISKNVILHNSIEQDADIIIMLYEKKEYLKQDDIEIKNINKILDVKISKNRNGYTGQCQIMFIPKTAIFTNISNIDLI</sequence>
<accession>A0A1Z1MNS1</accession>
<keyword evidence="3" id="KW-0547">Nucleotide-binding</keyword>
<dbReference type="GO" id="GO:0003677">
    <property type="term" value="F:DNA binding"/>
    <property type="evidence" value="ECO:0007669"/>
    <property type="project" value="UniProtKB-KW"/>
</dbReference>
<evidence type="ECO:0000313" key="12">
    <source>
        <dbReference type="EMBL" id="ARW67740.1"/>
    </source>
</evidence>
<evidence type="ECO:0000256" key="10">
    <source>
        <dbReference type="ARBA" id="ARBA00048954"/>
    </source>
</evidence>
<evidence type="ECO:0000256" key="9">
    <source>
        <dbReference type="ARBA" id="ARBA00044969"/>
    </source>
</evidence>
<dbReference type="GO" id="GO:0016787">
    <property type="term" value="F:hydrolase activity"/>
    <property type="evidence" value="ECO:0007669"/>
    <property type="project" value="UniProtKB-KW"/>
</dbReference>
<dbReference type="InterPro" id="IPR007693">
    <property type="entry name" value="DNA_helicase_DnaB-like_N"/>
</dbReference>
<dbReference type="InterPro" id="IPR027417">
    <property type="entry name" value="P-loop_NTPase"/>
</dbReference>
<dbReference type="InterPro" id="IPR036185">
    <property type="entry name" value="DNA_heli_DnaB-like_N_sf"/>
</dbReference>
<evidence type="ECO:0000256" key="8">
    <source>
        <dbReference type="ARBA" id="ARBA00023235"/>
    </source>
</evidence>
<protein>
    <recommendedName>
        <fullName evidence="9">DNA 5'-3' helicase</fullName>
        <ecNumber evidence="9">5.6.2.3</ecNumber>
    </recommendedName>
</protein>
<geneLocation type="chloroplast" evidence="12"/>
<keyword evidence="4" id="KW-0378">Hydrolase</keyword>
<dbReference type="SUPFAM" id="SSF48024">
    <property type="entry name" value="N-terminal domain of DnaB helicase"/>
    <property type="match status" value="1"/>
</dbReference>
<dbReference type="PANTHER" id="PTHR30153">
    <property type="entry name" value="REPLICATIVE DNA HELICASE DNAB"/>
    <property type="match status" value="1"/>
</dbReference>
<dbReference type="InterPro" id="IPR016136">
    <property type="entry name" value="DNA_helicase_N/primase_C"/>
</dbReference>
<evidence type="ECO:0000256" key="3">
    <source>
        <dbReference type="ARBA" id="ARBA00022741"/>
    </source>
</evidence>
<dbReference type="GO" id="GO:0005524">
    <property type="term" value="F:ATP binding"/>
    <property type="evidence" value="ECO:0007669"/>
    <property type="project" value="UniProtKB-KW"/>
</dbReference>
<dbReference type="RefSeq" id="YP_009398554.1">
    <property type="nucleotide sequence ID" value="NC_035292.1"/>
</dbReference>
<keyword evidence="8" id="KW-0413">Isomerase</keyword>
<name>A0A1Z1MNS1_9FLOR</name>
<evidence type="ECO:0000256" key="2">
    <source>
        <dbReference type="ARBA" id="ARBA00022705"/>
    </source>
</evidence>
<feature type="domain" description="SF4 helicase" evidence="11">
    <location>
        <begin position="190"/>
        <end position="396"/>
    </location>
</feature>
<keyword evidence="7" id="KW-0238">DNA-binding</keyword>
<evidence type="ECO:0000256" key="7">
    <source>
        <dbReference type="ARBA" id="ARBA00023125"/>
    </source>
</evidence>
<dbReference type="InterPro" id="IPR007694">
    <property type="entry name" value="DNA_helicase_DnaB-like_C"/>
</dbReference>
<dbReference type="GO" id="GO:0043139">
    <property type="term" value="F:5'-3' DNA helicase activity"/>
    <property type="evidence" value="ECO:0007669"/>
    <property type="project" value="UniProtKB-EC"/>
</dbReference>
<dbReference type="InterPro" id="IPR030934">
    <property type="entry name" value="Intein_C"/>
</dbReference>
<dbReference type="Pfam" id="PF03796">
    <property type="entry name" value="DnaB_C"/>
    <property type="match status" value="1"/>
</dbReference>
<reference evidence="12" key="1">
    <citation type="journal article" date="2017" name="J. Phycol.">
        <title>Analysis of chloroplast genomes and a supermatrix inform reclassification of the Rhodomelaceae (Rhodophyta).</title>
        <authorList>
            <person name="Diaz-Tapia P."/>
            <person name="Maggs C.A."/>
            <person name="West J.A."/>
            <person name="Verbruggen H."/>
        </authorList>
    </citation>
    <scope>NUCLEOTIDE SEQUENCE</scope>
    <source>
        <strain evidence="12">PD1509</strain>
    </source>
</reference>
<dbReference type="PANTHER" id="PTHR30153:SF2">
    <property type="entry name" value="REPLICATIVE DNA HELICASE"/>
    <property type="match status" value="1"/>
</dbReference>
<comment type="catalytic activity">
    <reaction evidence="10">
        <text>ATP + H2O = ADP + phosphate + H(+)</text>
        <dbReference type="Rhea" id="RHEA:13065"/>
        <dbReference type="ChEBI" id="CHEBI:15377"/>
        <dbReference type="ChEBI" id="CHEBI:15378"/>
        <dbReference type="ChEBI" id="CHEBI:30616"/>
        <dbReference type="ChEBI" id="CHEBI:43474"/>
        <dbReference type="ChEBI" id="CHEBI:456216"/>
        <dbReference type="EC" id="5.6.2.3"/>
    </reaction>
</comment>
<dbReference type="SUPFAM" id="SSF52540">
    <property type="entry name" value="P-loop containing nucleoside triphosphate hydrolases"/>
    <property type="match status" value="1"/>
</dbReference>
<dbReference type="GeneID" id="33361100"/>
<gene>
    <name evidence="12" type="primary">dnaB</name>
</gene>
<dbReference type="PROSITE" id="PS50818">
    <property type="entry name" value="INTEIN_C_TER"/>
    <property type="match status" value="1"/>
</dbReference>
<proteinExistence type="inferred from homology"/>
<comment type="similarity">
    <text evidence="1">Belongs to the helicase family. DnaB subfamily.</text>
</comment>